<dbReference type="AlphaFoldDB" id="A0A8H5CCX3"/>
<dbReference type="InterPro" id="IPR000210">
    <property type="entry name" value="BTB/POZ_dom"/>
</dbReference>
<accession>A0A8H5CCX3</accession>
<dbReference type="CDD" id="cd18186">
    <property type="entry name" value="BTB_POZ_ZBTB_KLHL-like"/>
    <property type="match status" value="1"/>
</dbReference>
<sequence>MTTVIAGREVKVGDPWFEDGNIILVTHDEPTAFLLHRGVLSRHSDMFKDMFEVGLPVEEDHDAENASQVVVMYDNPADLSSLVKALYDGVTSDPDNPADFFQLAGVLRLSTKYCAQRIRTQVIRFLAATWSHNIQAHDLMTMKAMTAPHVDDLSYPYVHPVHVLNLARETDVEVLIPTALYFLSVYPLSEILDGNHPKLQLKHPSRPTSKLSPGDLQAYTLMYQHRVQLGLDFIRSSCGKWANETTCAKPDCPKAFYRLVSRLQRSWNPRTAALFFMLQVSHEVLSTEKICAQCRNNFSTEVEESRRRAWDDLPGIVGLSPWSELISRDIS</sequence>
<evidence type="ECO:0000313" key="2">
    <source>
        <dbReference type="EMBL" id="KAF5338934.1"/>
    </source>
</evidence>
<dbReference type="PROSITE" id="PS50097">
    <property type="entry name" value="BTB"/>
    <property type="match status" value="1"/>
</dbReference>
<proteinExistence type="predicted"/>
<evidence type="ECO:0000259" key="1">
    <source>
        <dbReference type="PROSITE" id="PS50097"/>
    </source>
</evidence>
<comment type="caution">
    <text evidence="2">The sequence shown here is derived from an EMBL/GenBank/DDBJ whole genome shotgun (WGS) entry which is preliminary data.</text>
</comment>
<keyword evidence="3" id="KW-1185">Reference proteome</keyword>
<dbReference type="InterPro" id="IPR011333">
    <property type="entry name" value="SKP1/BTB/POZ_sf"/>
</dbReference>
<dbReference type="OrthoDB" id="2879636at2759"/>
<protein>
    <recommendedName>
        <fullName evidence="1">BTB domain-containing protein</fullName>
    </recommendedName>
</protein>
<feature type="domain" description="BTB" evidence="1">
    <location>
        <begin position="20"/>
        <end position="95"/>
    </location>
</feature>
<organism evidence="2 3">
    <name type="scientific">Ephemerocybe angulata</name>
    <dbReference type="NCBI Taxonomy" id="980116"/>
    <lineage>
        <taxon>Eukaryota</taxon>
        <taxon>Fungi</taxon>
        <taxon>Dikarya</taxon>
        <taxon>Basidiomycota</taxon>
        <taxon>Agaricomycotina</taxon>
        <taxon>Agaricomycetes</taxon>
        <taxon>Agaricomycetidae</taxon>
        <taxon>Agaricales</taxon>
        <taxon>Agaricineae</taxon>
        <taxon>Psathyrellaceae</taxon>
        <taxon>Ephemerocybe</taxon>
    </lineage>
</organism>
<dbReference type="Gene3D" id="3.30.710.10">
    <property type="entry name" value="Potassium Channel Kv1.1, Chain A"/>
    <property type="match status" value="1"/>
</dbReference>
<dbReference type="SMART" id="SM00225">
    <property type="entry name" value="BTB"/>
    <property type="match status" value="1"/>
</dbReference>
<name>A0A8H5CCX3_9AGAR</name>
<dbReference type="EMBL" id="JAACJK010000010">
    <property type="protein sequence ID" value="KAF5338934.1"/>
    <property type="molecule type" value="Genomic_DNA"/>
</dbReference>
<dbReference type="Pfam" id="PF00651">
    <property type="entry name" value="BTB"/>
    <property type="match status" value="1"/>
</dbReference>
<gene>
    <name evidence="2" type="ORF">D9611_008701</name>
</gene>
<reference evidence="2 3" key="1">
    <citation type="journal article" date="2020" name="ISME J.">
        <title>Uncovering the hidden diversity of litter-decomposition mechanisms in mushroom-forming fungi.</title>
        <authorList>
            <person name="Floudas D."/>
            <person name="Bentzer J."/>
            <person name="Ahren D."/>
            <person name="Johansson T."/>
            <person name="Persson P."/>
            <person name="Tunlid A."/>
        </authorList>
    </citation>
    <scope>NUCLEOTIDE SEQUENCE [LARGE SCALE GENOMIC DNA]</scope>
    <source>
        <strain evidence="2 3">CBS 175.51</strain>
    </source>
</reference>
<dbReference type="SUPFAM" id="SSF54695">
    <property type="entry name" value="POZ domain"/>
    <property type="match status" value="1"/>
</dbReference>
<dbReference type="Proteomes" id="UP000541558">
    <property type="component" value="Unassembled WGS sequence"/>
</dbReference>
<evidence type="ECO:0000313" key="3">
    <source>
        <dbReference type="Proteomes" id="UP000541558"/>
    </source>
</evidence>